<accession>A0A1Y1XVT1</accession>
<dbReference type="SMART" id="SM00028">
    <property type="entry name" value="TPR"/>
    <property type="match status" value="3"/>
</dbReference>
<dbReference type="AlphaFoldDB" id="A0A1Y1XVT1"/>
<dbReference type="Pfam" id="PF13181">
    <property type="entry name" value="TPR_8"/>
    <property type="match status" value="2"/>
</dbReference>
<gene>
    <name evidence="8" type="ORF">K493DRAFT_410187</name>
</gene>
<feature type="domain" description="RNA-polymerase II-associated protein 3-like C-terminal" evidence="7">
    <location>
        <begin position="307"/>
        <end position="398"/>
    </location>
</feature>
<name>A0A1Y1XVT1_9FUNG</name>
<comment type="similarity">
    <text evidence="3">Belongs to the RPAP3 family.</text>
</comment>
<proteinExistence type="inferred from homology"/>
<reference evidence="8 9" key="1">
    <citation type="submission" date="2016-07" db="EMBL/GenBank/DDBJ databases">
        <title>Pervasive Adenine N6-methylation of Active Genes in Fungi.</title>
        <authorList>
            <consortium name="DOE Joint Genome Institute"/>
            <person name="Mondo S.J."/>
            <person name="Dannebaum R.O."/>
            <person name="Kuo R.C."/>
            <person name="Labutti K."/>
            <person name="Haridas S."/>
            <person name="Kuo A."/>
            <person name="Salamov A."/>
            <person name="Ahrendt S.R."/>
            <person name="Lipzen A."/>
            <person name="Sullivan W."/>
            <person name="Andreopoulos W.B."/>
            <person name="Clum A."/>
            <person name="Lindquist E."/>
            <person name="Daum C."/>
            <person name="Ramamoorthy G.K."/>
            <person name="Gryganskyi A."/>
            <person name="Culley D."/>
            <person name="Magnuson J.K."/>
            <person name="James T.Y."/>
            <person name="O'Malley M.A."/>
            <person name="Stajich J.E."/>
            <person name="Spatafora J.W."/>
            <person name="Visel A."/>
            <person name="Grigoriev I.V."/>
        </authorList>
    </citation>
    <scope>NUCLEOTIDE SEQUENCE [LARGE SCALE GENOMIC DNA]</scope>
    <source>
        <strain evidence="8 9">CBS 931.73</strain>
    </source>
</reference>
<dbReference type="Proteomes" id="UP000193498">
    <property type="component" value="Unassembled WGS sequence"/>
</dbReference>
<evidence type="ECO:0000313" key="8">
    <source>
        <dbReference type="EMBL" id="ORX89872.1"/>
    </source>
</evidence>
<feature type="region of interest" description="Disordered" evidence="6">
    <location>
        <begin position="204"/>
        <end position="224"/>
    </location>
</feature>
<dbReference type="InterPro" id="IPR019734">
    <property type="entry name" value="TPR_rpt"/>
</dbReference>
<keyword evidence="1" id="KW-0677">Repeat</keyword>
<evidence type="ECO:0000313" key="9">
    <source>
        <dbReference type="Proteomes" id="UP000193498"/>
    </source>
</evidence>
<dbReference type="InterPro" id="IPR025986">
    <property type="entry name" value="RPAP3-like_C"/>
</dbReference>
<dbReference type="PROSITE" id="PS50293">
    <property type="entry name" value="TPR_REGION"/>
    <property type="match status" value="1"/>
</dbReference>
<evidence type="ECO:0000256" key="1">
    <source>
        <dbReference type="ARBA" id="ARBA00022737"/>
    </source>
</evidence>
<evidence type="ECO:0000256" key="5">
    <source>
        <dbReference type="PROSITE-ProRule" id="PRU00339"/>
    </source>
</evidence>
<dbReference type="PANTHER" id="PTHR46423">
    <property type="entry name" value="RNA POLYMERASE II-ASSOCIATED PROTEIN 3"/>
    <property type="match status" value="1"/>
</dbReference>
<keyword evidence="2 5" id="KW-0802">TPR repeat</keyword>
<dbReference type="GO" id="GO:0101031">
    <property type="term" value="C:protein folding chaperone complex"/>
    <property type="evidence" value="ECO:0007669"/>
    <property type="project" value="TreeGrafter"/>
</dbReference>
<feature type="compositionally biased region" description="Basic and acidic residues" evidence="6">
    <location>
        <begin position="211"/>
        <end position="224"/>
    </location>
</feature>
<evidence type="ECO:0000256" key="4">
    <source>
        <dbReference type="ARBA" id="ARBA00040133"/>
    </source>
</evidence>
<dbReference type="SUPFAM" id="SSF48452">
    <property type="entry name" value="TPR-like"/>
    <property type="match status" value="1"/>
</dbReference>
<feature type="repeat" description="TPR" evidence="5">
    <location>
        <begin position="91"/>
        <end position="124"/>
    </location>
</feature>
<comment type="caution">
    <text evidence="8">The sequence shown here is derived from an EMBL/GenBank/DDBJ whole genome shotgun (WGS) entry which is preliminary data.</text>
</comment>
<keyword evidence="9" id="KW-1185">Reference proteome</keyword>
<feature type="region of interest" description="Disordered" evidence="6">
    <location>
        <begin position="237"/>
        <end position="264"/>
    </location>
</feature>
<protein>
    <recommendedName>
        <fullName evidence="4">RNA polymerase II-associated protein 3</fullName>
    </recommendedName>
</protein>
<dbReference type="Gene3D" id="1.25.40.10">
    <property type="entry name" value="Tetratricopeptide repeat domain"/>
    <property type="match status" value="1"/>
</dbReference>
<feature type="compositionally biased region" description="Basic and acidic residues" evidence="6">
    <location>
        <begin position="247"/>
        <end position="264"/>
    </location>
</feature>
<dbReference type="InParanoid" id="A0A1Y1XVT1"/>
<dbReference type="OrthoDB" id="629492at2759"/>
<dbReference type="InterPro" id="IPR011990">
    <property type="entry name" value="TPR-like_helical_dom_sf"/>
</dbReference>
<dbReference type="InterPro" id="IPR051966">
    <property type="entry name" value="RPAP3"/>
</dbReference>
<evidence type="ECO:0000256" key="3">
    <source>
        <dbReference type="ARBA" id="ARBA00038275"/>
    </source>
</evidence>
<evidence type="ECO:0000256" key="2">
    <source>
        <dbReference type="ARBA" id="ARBA00022803"/>
    </source>
</evidence>
<dbReference type="PANTHER" id="PTHR46423:SF1">
    <property type="entry name" value="RNA POLYMERASE II-ASSOCIATED PROTEIN 3"/>
    <property type="match status" value="1"/>
</dbReference>
<dbReference type="PROSITE" id="PS50005">
    <property type="entry name" value="TPR"/>
    <property type="match status" value="1"/>
</dbReference>
<dbReference type="EMBL" id="MCFE01000416">
    <property type="protein sequence ID" value="ORX89872.1"/>
    <property type="molecule type" value="Genomic_DNA"/>
</dbReference>
<dbReference type="Pfam" id="PF00515">
    <property type="entry name" value="TPR_1"/>
    <property type="match status" value="1"/>
</dbReference>
<sequence length="434" mass="49936">MNSSDQYQALVKELLSWQAEIAEKDRTAKKVPCYEEYPPIREFKEITLSDKPALQKLQKIATKPTNKSGTKEKVDLPLKETKDKEKRKLEAIGEKDRGNEHFKKGEYEQAIQYYSRSIELDPLNAVFPINRAMAYLKLQRYPEAEKDCTLGLGIDPNNLKALWRRGIARRHMAKLSEAKQDLEKALKIEASNQAVKNELRLTTEALKSQKKPNDPPKTKAPRRRLEIEEIDADDDDMITPLNTKYTPRKEASPTTEAPHEQKPEIKSAIQAPALKPEPIKPTPPPTVVHAVDTPPREAEKPMPQFVPPKTTLEFERQWKTYRNDSDKLYHYFKCIAPANYSAIFKSSLESSYMTKIIELLKTYYIKSEPPSLIVEVLKNLSQVKRFDMIMMFMSSADKKTLEEVFRFLAEPAHAITPEDLRPLIKAYKVNVPLE</sequence>
<evidence type="ECO:0000256" key="6">
    <source>
        <dbReference type="SAM" id="MobiDB-lite"/>
    </source>
</evidence>
<dbReference type="Pfam" id="PF13877">
    <property type="entry name" value="RPAP3_C"/>
    <property type="match status" value="1"/>
</dbReference>
<dbReference type="STRING" id="1314790.A0A1Y1XVT1"/>
<evidence type="ECO:0000259" key="7">
    <source>
        <dbReference type="Pfam" id="PF13877"/>
    </source>
</evidence>
<organism evidence="8 9">
    <name type="scientific">Basidiobolus meristosporus CBS 931.73</name>
    <dbReference type="NCBI Taxonomy" id="1314790"/>
    <lineage>
        <taxon>Eukaryota</taxon>
        <taxon>Fungi</taxon>
        <taxon>Fungi incertae sedis</taxon>
        <taxon>Zoopagomycota</taxon>
        <taxon>Entomophthoromycotina</taxon>
        <taxon>Basidiobolomycetes</taxon>
        <taxon>Basidiobolales</taxon>
        <taxon>Basidiobolaceae</taxon>
        <taxon>Basidiobolus</taxon>
    </lineage>
</organism>